<comment type="caution">
    <text evidence="2">The sequence shown here is derived from an EMBL/GenBank/DDBJ whole genome shotgun (WGS) entry which is preliminary data.</text>
</comment>
<dbReference type="Pfam" id="PF05981">
    <property type="entry name" value="CreA"/>
    <property type="match status" value="1"/>
</dbReference>
<feature type="region of interest" description="Disordered" evidence="1">
    <location>
        <begin position="186"/>
        <end position="222"/>
    </location>
</feature>
<gene>
    <name evidence="2" type="ORF">VSU01S_16560</name>
</gene>
<feature type="compositionally biased region" description="Polar residues" evidence="1">
    <location>
        <begin position="186"/>
        <end position="208"/>
    </location>
</feature>
<proteinExistence type="predicted"/>
<dbReference type="AlphaFoldDB" id="A0A511QQ01"/>
<dbReference type="PANTHER" id="PTHR37952:SF2">
    <property type="entry name" value="PROTEIN CREA"/>
    <property type="match status" value="1"/>
</dbReference>
<evidence type="ECO:0008006" key="4">
    <source>
        <dbReference type="Google" id="ProtNLM"/>
    </source>
</evidence>
<keyword evidence="3" id="KW-1185">Reference proteome</keyword>
<protein>
    <recommendedName>
        <fullName evidence="4">Catabolite regulation protein CreA</fullName>
    </recommendedName>
</protein>
<name>A0A511QQ01_9VIBR</name>
<dbReference type="InterPro" id="IPR010292">
    <property type="entry name" value="Uncharacterised_CreA"/>
</dbReference>
<sequence>MNNSLSNNRLFKQDCLYVLDSTLFNTLVNFSEIAMKKIALLAPLLALTLSGCGKNEVGDVSLGFFTLKDIKISNLDDEKIPGVTCHIASVEANLSLSDPSDSSISCRQTGDITPEMIASIDKSKSGEVVFKQSKSVFFKTMKVRRIYDAENQTLLYLSYTTKETDGSFKHSLSTVPLWDTLAYQSTDGVPTTLPESDTTTSDDVTKPQTVGDAASKNSEVVF</sequence>
<dbReference type="Proteomes" id="UP000321113">
    <property type="component" value="Unassembled WGS sequence"/>
</dbReference>
<accession>A0A511QQ01</accession>
<evidence type="ECO:0000256" key="1">
    <source>
        <dbReference type="SAM" id="MobiDB-lite"/>
    </source>
</evidence>
<reference evidence="2 3" key="1">
    <citation type="submission" date="2019-07" db="EMBL/GenBank/DDBJ databases">
        <title>Whole genome shotgun sequence of Vibrio superstes NBRC 103154.</title>
        <authorList>
            <person name="Hosoyama A."/>
            <person name="Uohara A."/>
            <person name="Ohji S."/>
            <person name="Ichikawa N."/>
        </authorList>
    </citation>
    <scope>NUCLEOTIDE SEQUENCE [LARGE SCALE GENOMIC DNA]</scope>
    <source>
        <strain evidence="2 3">NBRC 103154</strain>
    </source>
</reference>
<evidence type="ECO:0000313" key="3">
    <source>
        <dbReference type="Proteomes" id="UP000321113"/>
    </source>
</evidence>
<dbReference type="PANTHER" id="PTHR37952">
    <property type="match status" value="1"/>
</dbReference>
<evidence type="ECO:0000313" key="2">
    <source>
        <dbReference type="EMBL" id="GEM79411.1"/>
    </source>
</evidence>
<organism evidence="2 3">
    <name type="scientific">Vibrio superstes NBRC 103154</name>
    <dbReference type="NCBI Taxonomy" id="1219062"/>
    <lineage>
        <taxon>Bacteria</taxon>
        <taxon>Pseudomonadati</taxon>
        <taxon>Pseudomonadota</taxon>
        <taxon>Gammaproteobacteria</taxon>
        <taxon>Vibrionales</taxon>
        <taxon>Vibrionaceae</taxon>
        <taxon>Vibrio</taxon>
    </lineage>
</organism>
<dbReference type="GO" id="GO:0005829">
    <property type="term" value="C:cytosol"/>
    <property type="evidence" value="ECO:0007669"/>
    <property type="project" value="TreeGrafter"/>
</dbReference>
<dbReference type="EMBL" id="BJXK01000005">
    <property type="protein sequence ID" value="GEM79411.1"/>
    <property type="molecule type" value="Genomic_DNA"/>
</dbReference>